<evidence type="ECO:0000256" key="2">
    <source>
        <dbReference type="SAM" id="Phobius"/>
    </source>
</evidence>
<feature type="transmembrane region" description="Helical" evidence="2">
    <location>
        <begin position="70"/>
        <end position="92"/>
    </location>
</feature>
<organism evidence="4 5">
    <name type="scientific">Pseudonocardia charpentierae</name>
    <dbReference type="NCBI Taxonomy" id="3075545"/>
    <lineage>
        <taxon>Bacteria</taxon>
        <taxon>Bacillati</taxon>
        <taxon>Actinomycetota</taxon>
        <taxon>Actinomycetes</taxon>
        <taxon>Pseudonocardiales</taxon>
        <taxon>Pseudonocardiaceae</taxon>
        <taxon>Pseudonocardia</taxon>
    </lineage>
</organism>
<dbReference type="RefSeq" id="WP_311557107.1">
    <property type="nucleotide sequence ID" value="NZ_JAVREJ010000010.1"/>
</dbReference>
<dbReference type="Proteomes" id="UP001183202">
    <property type="component" value="Unassembled WGS sequence"/>
</dbReference>
<evidence type="ECO:0000313" key="5">
    <source>
        <dbReference type="Proteomes" id="UP001183202"/>
    </source>
</evidence>
<accession>A0ABU2NAN1</accession>
<feature type="compositionally biased region" description="Low complexity" evidence="1">
    <location>
        <begin position="31"/>
        <end position="40"/>
    </location>
</feature>
<keyword evidence="2" id="KW-0812">Transmembrane</keyword>
<protein>
    <recommendedName>
        <fullName evidence="3">DUF8017 domain-containing protein</fullName>
    </recommendedName>
</protein>
<feature type="domain" description="DUF8017" evidence="3">
    <location>
        <begin position="114"/>
        <end position="281"/>
    </location>
</feature>
<feature type="region of interest" description="Disordered" evidence="1">
    <location>
        <begin position="1"/>
        <end position="40"/>
    </location>
</feature>
<keyword evidence="5" id="KW-1185">Reference proteome</keyword>
<dbReference type="Pfam" id="PF26056">
    <property type="entry name" value="DUF8017"/>
    <property type="match status" value="1"/>
</dbReference>
<gene>
    <name evidence="4" type="ORF">RM445_15860</name>
</gene>
<name>A0ABU2NAN1_9PSEU</name>
<dbReference type="InterPro" id="IPR058330">
    <property type="entry name" value="DUF8017"/>
</dbReference>
<keyword evidence="2" id="KW-0472">Membrane</keyword>
<evidence type="ECO:0000313" key="4">
    <source>
        <dbReference type="EMBL" id="MDT0351005.1"/>
    </source>
</evidence>
<reference evidence="5" key="1">
    <citation type="submission" date="2023-07" db="EMBL/GenBank/DDBJ databases">
        <title>30 novel species of actinomycetes from the DSMZ collection.</title>
        <authorList>
            <person name="Nouioui I."/>
        </authorList>
    </citation>
    <scope>NUCLEOTIDE SEQUENCE [LARGE SCALE GENOMIC DNA]</scope>
    <source>
        <strain evidence="5">DSM 45834</strain>
    </source>
</reference>
<comment type="caution">
    <text evidence="4">The sequence shown here is derived from an EMBL/GenBank/DDBJ whole genome shotgun (WGS) entry which is preliminary data.</text>
</comment>
<dbReference type="EMBL" id="JAVREJ010000010">
    <property type="protein sequence ID" value="MDT0351005.1"/>
    <property type="molecule type" value="Genomic_DNA"/>
</dbReference>
<proteinExistence type="predicted"/>
<evidence type="ECO:0000256" key="1">
    <source>
        <dbReference type="SAM" id="MobiDB-lite"/>
    </source>
</evidence>
<keyword evidence="2" id="KW-1133">Transmembrane helix</keyword>
<evidence type="ECO:0000259" key="3">
    <source>
        <dbReference type="Pfam" id="PF26056"/>
    </source>
</evidence>
<sequence>MEGRGASGRTGVEARPSPAGSVPPWWPDRPGPAAAGADPALPWLTADATPARSAVRSARRRPVRRSARRLVVLAVAVVVAVVVAAVALLATVGVRAEHSSRTAGTTLTTPFLSYAPPVGWSAPPPDLGAGTDAPALTGVVHGPRYECGGQSFLRGFAAAALLPTGAEVGPAELAERLARWFAATSYAAPGGAPPDVTITLPRPVAVDGSDGTVAGTVVEVSVHTPAGPAGCSAGGTVLALGAPVSGGAALLLVAGDSAGGPTEPAAPDRSTLDAVLASVRLGPP</sequence>